<dbReference type="Gene3D" id="3.90.228.20">
    <property type="match status" value="1"/>
</dbReference>
<dbReference type="GO" id="GO:0005829">
    <property type="term" value="C:cytosol"/>
    <property type="evidence" value="ECO:0007669"/>
    <property type="project" value="TreeGrafter"/>
</dbReference>
<keyword evidence="1" id="KW-0418">Kinase</keyword>
<gene>
    <name evidence="1" type="primary">pckA_19</name>
    <name evidence="1" type="ORF">SDC9_164719</name>
</gene>
<reference evidence="1" key="1">
    <citation type="submission" date="2019-08" db="EMBL/GenBank/DDBJ databases">
        <authorList>
            <person name="Kucharzyk K."/>
            <person name="Murdoch R.W."/>
            <person name="Higgins S."/>
            <person name="Loffler F."/>
        </authorList>
    </citation>
    <scope>NUCLEOTIDE SEQUENCE</scope>
</reference>
<dbReference type="AlphaFoldDB" id="A0A645FUB2"/>
<dbReference type="PANTHER" id="PTHR30031">
    <property type="entry name" value="PHOSPHOENOLPYRUVATE CARBOXYKINASE ATP"/>
    <property type="match status" value="1"/>
</dbReference>
<dbReference type="Pfam" id="PF01293">
    <property type="entry name" value="PEPCK_ATP"/>
    <property type="match status" value="1"/>
</dbReference>
<proteinExistence type="predicted"/>
<evidence type="ECO:0000313" key="1">
    <source>
        <dbReference type="EMBL" id="MPN17366.1"/>
    </source>
</evidence>
<dbReference type="SUPFAM" id="SSF53795">
    <property type="entry name" value="PEP carboxykinase-like"/>
    <property type="match status" value="1"/>
</dbReference>
<dbReference type="GO" id="GO:0005524">
    <property type="term" value="F:ATP binding"/>
    <property type="evidence" value="ECO:0007669"/>
    <property type="project" value="InterPro"/>
</dbReference>
<comment type="caution">
    <text evidence="1">The sequence shown here is derived from an EMBL/GenBank/DDBJ whole genome shotgun (WGS) entry which is preliminary data.</text>
</comment>
<keyword evidence="1" id="KW-0808">Transferase</keyword>
<dbReference type="EC" id="4.1.1.49" evidence="1"/>
<sequence length="164" mass="18202">MYHFLSGYTSKLAGTERGITEPEATFSTCFGAPFLPLSPLVYAKLLGEKLEQHHTNVFLINTGWSGGPYGVGKRMKLSYTRAMVTAAIEGKLNRVSWQLDPIFNIYIPTECPEVPSEVLNPRNTWADKEAYDAQAQRLAQLFTKNFAKFKGNIPDEIISAGPKG</sequence>
<name>A0A645FUB2_9ZZZZ</name>
<protein>
    <submittedName>
        <fullName evidence="1">Phosphoenolpyruvate carboxykinase (ATP)</fullName>
        <ecNumber evidence="1">4.1.1.49</ecNumber>
    </submittedName>
</protein>
<dbReference type="GO" id="GO:0004612">
    <property type="term" value="F:phosphoenolpyruvate carboxykinase (ATP) activity"/>
    <property type="evidence" value="ECO:0007669"/>
    <property type="project" value="UniProtKB-EC"/>
</dbReference>
<dbReference type="GO" id="GO:0006094">
    <property type="term" value="P:gluconeogenesis"/>
    <property type="evidence" value="ECO:0007669"/>
    <property type="project" value="InterPro"/>
</dbReference>
<organism evidence="1">
    <name type="scientific">bioreactor metagenome</name>
    <dbReference type="NCBI Taxonomy" id="1076179"/>
    <lineage>
        <taxon>unclassified sequences</taxon>
        <taxon>metagenomes</taxon>
        <taxon>ecological metagenomes</taxon>
    </lineage>
</organism>
<accession>A0A645FUB2</accession>
<keyword evidence="1" id="KW-0456">Lyase</keyword>
<dbReference type="EMBL" id="VSSQ01064472">
    <property type="protein sequence ID" value="MPN17366.1"/>
    <property type="molecule type" value="Genomic_DNA"/>
</dbReference>
<dbReference type="GO" id="GO:0016301">
    <property type="term" value="F:kinase activity"/>
    <property type="evidence" value="ECO:0007669"/>
    <property type="project" value="UniProtKB-KW"/>
</dbReference>
<dbReference type="PANTHER" id="PTHR30031:SF0">
    <property type="entry name" value="PHOSPHOENOLPYRUVATE CARBOXYKINASE (ATP)"/>
    <property type="match status" value="1"/>
</dbReference>
<keyword evidence="1" id="KW-0670">Pyruvate</keyword>
<dbReference type="InterPro" id="IPR001272">
    <property type="entry name" value="PEP_carboxykinase_ATP"/>
</dbReference>
<dbReference type="InterPro" id="IPR013035">
    <property type="entry name" value="PEP_carboxykinase_C"/>
</dbReference>